<evidence type="ECO:0000313" key="2">
    <source>
        <dbReference type="Proteomes" id="UP000043437"/>
    </source>
</evidence>
<dbReference type="RefSeq" id="WP_053945527.1">
    <property type="nucleotide sequence ID" value="NZ_CDMG01000009.1"/>
</dbReference>
<evidence type="ECO:0000313" key="1">
    <source>
        <dbReference type="EMBL" id="CRF52905.1"/>
    </source>
</evidence>
<name>A0A0K2Y6Z4_9HELI</name>
<gene>
    <name evidence="1" type="ORF">HAL07_13700</name>
</gene>
<dbReference type="Proteomes" id="UP000043437">
    <property type="component" value="Unassembled WGS sequence"/>
</dbReference>
<proteinExistence type="predicted"/>
<sequence>MVSFYEEVFEFTRNRLGKIYEKRGGMLEKTDVPSAAQKVREIINSPLKERVFRCSGDFTEEDYVKLEKDLEKYFDVKMDLGSVIQGKEQ</sequence>
<dbReference type="EMBL" id="CDMG01000009">
    <property type="protein sequence ID" value="CRF52905.1"/>
    <property type="molecule type" value="Genomic_DNA"/>
</dbReference>
<reference evidence="2" key="1">
    <citation type="submission" date="2014-12" db="EMBL/GenBank/DDBJ databases">
        <authorList>
            <person name="Jaenicke S."/>
        </authorList>
    </citation>
    <scope>NUCLEOTIDE SEQUENCE [LARGE SCALE GENOMIC DNA]</scope>
</reference>
<accession>A0A0K2Y6Z4</accession>
<dbReference type="GeneID" id="82132292"/>
<dbReference type="AlphaFoldDB" id="A0A0K2Y6Z4"/>
<protein>
    <submittedName>
        <fullName evidence="1">Uncharacterized protein</fullName>
    </submittedName>
</protein>
<organism evidence="1 2">
    <name type="scientific">Helicobacter ailurogastricus</name>
    <dbReference type="NCBI Taxonomy" id="1578720"/>
    <lineage>
        <taxon>Bacteria</taxon>
        <taxon>Pseudomonadati</taxon>
        <taxon>Campylobacterota</taxon>
        <taxon>Epsilonproteobacteria</taxon>
        <taxon>Campylobacterales</taxon>
        <taxon>Helicobacteraceae</taxon>
        <taxon>Helicobacter</taxon>
    </lineage>
</organism>